<dbReference type="SUPFAM" id="SSF53807">
    <property type="entry name" value="Helical backbone' metal receptor"/>
    <property type="match status" value="1"/>
</dbReference>
<dbReference type="PROSITE" id="PS50983">
    <property type="entry name" value="FE_B12_PBP"/>
    <property type="match status" value="1"/>
</dbReference>
<dbReference type="CDD" id="cd01149">
    <property type="entry name" value="HutB"/>
    <property type="match status" value="1"/>
</dbReference>
<dbReference type="InterPro" id="IPR002491">
    <property type="entry name" value="ABC_transptr_periplasmic_BD"/>
</dbReference>
<dbReference type="AlphaFoldDB" id="A0A512NE55"/>
<gene>
    <name evidence="3" type="ORF">RSO01_43950</name>
</gene>
<proteinExistence type="predicted"/>
<keyword evidence="1" id="KW-0732">Signal</keyword>
<sequence length="290" mass="30038">MSWTIGRRGAAALGLAALVASPLRAQQKAPRIVSVGSALTEVFYALGAENLLVGVDTTSLYPPQAKSLPQVGYMRALSAEGVLSLKPTLIMATTGAGPASTLDQLKATGIEVVILPDRYDYDSVVKKIEAVGKATGKAAEADALIARGQADMKALSDRLASTPNKPRVLFLMSMSGGAPQAAGRDTAADGIIRLAGGVNAIDGYAGYRPLTPEAVIASRADYILMPRQSVESLGGVDKVLDQPAIRQTPAGRAGKVLQFDILLLLGFGPRTPQAATELAAALHPELAKAN</sequence>
<dbReference type="Proteomes" id="UP000321058">
    <property type="component" value="Unassembled WGS sequence"/>
</dbReference>
<feature type="domain" description="Fe/B12 periplasmic-binding" evidence="2">
    <location>
        <begin position="31"/>
        <end position="286"/>
    </location>
</feature>
<reference evidence="3 4" key="1">
    <citation type="submission" date="2019-07" db="EMBL/GenBank/DDBJ databases">
        <title>Whole genome shotgun sequence of Reyranella soli NBRC 108950.</title>
        <authorList>
            <person name="Hosoyama A."/>
            <person name="Uohara A."/>
            <person name="Ohji S."/>
            <person name="Ichikawa N."/>
        </authorList>
    </citation>
    <scope>NUCLEOTIDE SEQUENCE [LARGE SCALE GENOMIC DNA]</scope>
    <source>
        <strain evidence="3 4">NBRC 108950</strain>
    </source>
</reference>
<dbReference type="Pfam" id="PF01497">
    <property type="entry name" value="Peripla_BP_2"/>
    <property type="match status" value="1"/>
</dbReference>
<dbReference type="PANTHER" id="PTHR30535:SF4">
    <property type="entry name" value="HEMIN-BINDING PERIPLASMIC PROTEIN HMUT"/>
    <property type="match status" value="1"/>
</dbReference>
<feature type="signal peptide" evidence="1">
    <location>
        <begin position="1"/>
        <end position="25"/>
    </location>
</feature>
<dbReference type="PANTHER" id="PTHR30535">
    <property type="entry name" value="VITAMIN B12-BINDING PROTEIN"/>
    <property type="match status" value="1"/>
</dbReference>
<dbReference type="EMBL" id="BKAJ01000076">
    <property type="protein sequence ID" value="GEP57229.1"/>
    <property type="molecule type" value="Genomic_DNA"/>
</dbReference>
<feature type="chain" id="PRO_5022129695" evidence="1">
    <location>
        <begin position="26"/>
        <end position="290"/>
    </location>
</feature>
<keyword evidence="4" id="KW-1185">Reference proteome</keyword>
<accession>A0A512NE55</accession>
<evidence type="ECO:0000256" key="1">
    <source>
        <dbReference type="SAM" id="SignalP"/>
    </source>
</evidence>
<organism evidence="3 4">
    <name type="scientific">Reyranella soli</name>
    <dbReference type="NCBI Taxonomy" id="1230389"/>
    <lineage>
        <taxon>Bacteria</taxon>
        <taxon>Pseudomonadati</taxon>
        <taxon>Pseudomonadota</taxon>
        <taxon>Alphaproteobacteria</taxon>
        <taxon>Hyphomicrobiales</taxon>
        <taxon>Reyranellaceae</taxon>
        <taxon>Reyranella</taxon>
    </lineage>
</organism>
<evidence type="ECO:0000313" key="3">
    <source>
        <dbReference type="EMBL" id="GEP57229.1"/>
    </source>
</evidence>
<comment type="caution">
    <text evidence="3">The sequence shown here is derived from an EMBL/GenBank/DDBJ whole genome shotgun (WGS) entry which is preliminary data.</text>
</comment>
<protein>
    <submittedName>
        <fullName evidence="3">Hemin ABC transporter substrate-binding protein</fullName>
    </submittedName>
</protein>
<evidence type="ECO:0000259" key="2">
    <source>
        <dbReference type="PROSITE" id="PS50983"/>
    </source>
</evidence>
<dbReference type="InterPro" id="IPR050902">
    <property type="entry name" value="ABC_Transporter_SBP"/>
</dbReference>
<evidence type="ECO:0000313" key="4">
    <source>
        <dbReference type="Proteomes" id="UP000321058"/>
    </source>
</evidence>
<name>A0A512NE55_9HYPH</name>
<dbReference type="Gene3D" id="3.40.50.1980">
    <property type="entry name" value="Nitrogenase molybdenum iron protein domain"/>
    <property type="match status" value="2"/>
</dbReference>
<dbReference type="RefSeq" id="WP_170303258.1">
    <property type="nucleotide sequence ID" value="NZ_BKAJ01000076.1"/>
</dbReference>